<protein>
    <submittedName>
        <fullName evidence="6">MerR family transcriptional regulator</fullName>
    </submittedName>
</protein>
<dbReference type="Proteomes" id="UP000619101">
    <property type="component" value="Unassembled WGS sequence"/>
</dbReference>
<dbReference type="Gene3D" id="1.10.1660.10">
    <property type="match status" value="2"/>
</dbReference>
<dbReference type="InterPro" id="IPR000551">
    <property type="entry name" value="MerR-type_HTH_dom"/>
</dbReference>
<keyword evidence="1" id="KW-0678">Repressor</keyword>
<name>A0ABR8XWR2_9BACL</name>
<keyword evidence="7" id="KW-1185">Reference proteome</keyword>
<dbReference type="InterPro" id="IPR047057">
    <property type="entry name" value="MerR_fam"/>
</dbReference>
<reference evidence="6 7" key="1">
    <citation type="submission" date="2020-08" db="EMBL/GenBank/DDBJ databases">
        <title>A Genomic Blueprint of the Chicken Gut Microbiome.</title>
        <authorList>
            <person name="Gilroy R."/>
            <person name="Ravi A."/>
            <person name="Getino M."/>
            <person name="Pursley I."/>
            <person name="Horton D.L."/>
            <person name="Alikhan N.-F."/>
            <person name="Baker D."/>
            <person name="Gharbi K."/>
            <person name="Hall N."/>
            <person name="Watson M."/>
            <person name="Adriaenssens E.M."/>
            <person name="Foster-Nyarko E."/>
            <person name="Jarju S."/>
            <person name="Secka A."/>
            <person name="Antonio M."/>
            <person name="Oren A."/>
            <person name="Chaudhuri R."/>
            <person name="La Ragione R.M."/>
            <person name="Hildebrand F."/>
            <person name="Pallen M.J."/>
        </authorList>
    </citation>
    <scope>NUCLEOTIDE SEQUENCE [LARGE SCALE GENOMIC DNA]</scope>
    <source>
        <strain evidence="6 7">A46</strain>
    </source>
</reference>
<accession>A0ABR8XWR2</accession>
<dbReference type="CDD" id="cd00592">
    <property type="entry name" value="HTH_MerR-like"/>
    <property type="match status" value="1"/>
</dbReference>
<dbReference type="PANTHER" id="PTHR30204:SF69">
    <property type="entry name" value="MERR-FAMILY TRANSCRIPTIONAL REGULATOR"/>
    <property type="match status" value="1"/>
</dbReference>
<evidence type="ECO:0000256" key="4">
    <source>
        <dbReference type="ARBA" id="ARBA00023163"/>
    </source>
</evidence>
<evidence type="ECO:0000259" key="5">
    <source>
        <dbReference type="PROSITE" id="PS50937"/>
    </source>
</evidence>
<dbReference type="SMART" id="SM00422">
    <property type="entry name" value="HTH_MERR"/>
    <property type="match status" value="2"/>
</dbReference>
<feature type="domain" description="HTH merR-type" evidence="5">
    <location>
        <begin position="1"/>
        <end position="41"/>
    </location>
</feature>
<dbReference type="RefSeq" id="WP_191699318.1">
    <property type="nucleotide sequence ID" value="NZ_JACSPZ010000002.1"/>
</dbReference>
<evidence type="ECO:0000256" key="1">
    <source>
        <dbReference type="ARBA" id="ARBA00022491"/>
    </source>
</evidence>
<sequence>MLTNEIAKKANVHPNTVRLYEKWGYISPVSRKQNGYRIYTEIHLKQMYIARLAFNQEFIQNNLRKMATNIVQLSGQGNFKESRKAALTYLQFLQSEYDYAKKAIQISTNIMQSNTSSPLIFTHKMVANHLQLTEETIRNWERNGLFKVNRDTQNRRQYKEEDVQKLLIIRTLRSAHFSLTSILHLFQEIEALEHGADIHTLLNTPKFKNEFYHVTDELELNLKQAMKDVCSIIDILDQLQT</sequence>
<dbReference type="PROSITE" id="PS50937">
    <property type="entry name" value="HTH_MERR_2"/>
    <property type="match status" value="2"/>
</dbReference>
<comment type="caution">
    <text evidence="6">The sequence shown here is derived from an EMBL/GenBank/DDBJ whole genome shotgun (WGS) entry which is preliminary data.</text>
</comment>
<keyword evidence="2" id="KW-0805">Transcription regulation</keyword>
<evidence type="ECO:0000256" key="2">
    <source>
        <dbReference type="ARBA" id="ARBA00023015"/>
    </source>
</evidence>
<keyword evidence="3" id="KW-0238">DNA-binding</keyword>
<evidence type="ECO:0000313" key="6">
    <source>
        <dbReference type="EMBL" id="MBD8036372.1"/>
    </source>
</evidence>
<dbReference type="EMBL" id="JACSPZ010000002">
    <property type="protein sequence ID" value="MBD8036372.1"/>
    <property type="molecule type" value="Genomic_DNA"/>
</dbReference>
<feature type="domain" description="HTH merR-type" evidence="5">
    <location>
        <begin position="126"/>
        <end position="188"/>
    </location>
</feature>
<organism evidence="6 7">
    <name type="scientific">Solibacillus faecavium</name>
    <dbReference type="NCBI Taxonomy" id="2762221"/>
    <lineage>
        <taxon>Bacteria</taxon>
        <taxon>Bacillati</taxon>
        <taxon>Bacillota</taxon>
        <taxon>Bacilli</taxon>
        <taxon>Bacillales</taxon>
        <taxon>Caryophanaceae</taxon>
        <taxon>Solibacillus</taxon>
    </lineage>
</organism>
<dbReference type="Pfam" id="PF13411">
    <property type="entry name" value="MerR_1"/>
    <property type="match status" value="1"/>
</dbReference>
<evidence type="ECO:0000256" key="3">
    <source>
        <dbReference type="ARBA" id="ARBA00023125"/>
    </source>
</evidence>
<dbReference type="PANTHER" id="PTHR30204">
    <property type="entry name" value="REDOX-CYCLING DRUG-SENSING TRANSCRIPTIONAL ACTIVATOR SOXR"/>
    <property type="match status" value="1"/>
</dbReference>
<dbReference type="InterPro" id="IPR009061">
    <property type="entry name" value="DNA-bd_dom_put_sf"/>
</dbReference>
<evidence type="ECO:0000313" key="7">
    <source>
        <dbReference type="Proteomes" id="UP000619101"/>
    </source>
</evidence>
<dbReference type="Pfam" id="PF00376">
    <property type="entry name" value="MerR"/>
    <property type="match status" value="1"/>
</dbReference>
<keyword evidence="4" id="KW-0804">Transcription</keyword>
<proteinExistence type="predicted"/>
<gene>
    <name evidence="6" type="ORF">H9635_06420</name>
</gene>
<dbReference type="SUPFAM" id="SSF46955">
    <property type="entry name" value="Putative DNA-binding domain"/>
    <property type="match status" value="2"/>
</dbReference>